<feature type="disulfide bond" description="Redox-active" evidence="4">
    <location>
        <begin position="79"/>
        <end position="83"/>
    </location>
</feature>
<dbReference type="GO" id="GO:0046872">
    <property type="term" value="F:metal ion binding"/>
    <property type="evidence" value="ECO:0007669"/>
    <property type="project" value="UniProtKB-KW"/>
</dbReference>
<proteinExistence type="inferred from homology"/>
<organism evidence="6 7">
    <name type="scientific">Allopontixanthobacter sediminis</name>
    <dbReference type="NCBI Taxonomy" id="1689985"/>
    <lineage>
        <taxon>Bacteria</taxon>
        <taxon>Pseudomonadati</taxon>
        <taxon>Pseudomonadota</taxon>
        <taxon>Alphaproteobacteria</taxon>
        <taxon>Sphingomonadales</taxon>
        <taxon>Erythrobacteraceae</taxon>
        <taxon>Allopontixanthobacter</taxon>
    </lineage>
</organism>
<evidence type="ECO:0000313" key="7">
    <source>
        <dbReference type="Proteomes" id="UP000431922"/>
    </source>
</evidence>
<dbReference type="PANTHER" id="PTHR12151:SF25">
    <property type="entry name" value="LINALOOL DEHYDRATASE_ISOMERASE DOMAIN-CONTAINING PROTEIN"/>
    <property type="match status" value="1"/>
</dbReference>
<evidence type="ECO:0000256" key="1">
    <source>
        <dbReference type="ARBA" id="ARBA00010996"/>
    </source>
</evidence>
<keyword evidence="4" id="KW-1015">Disulfide bond</keyword>
<evidence type="ECO:0000256" key="3">
    <source>
        <dbReference type="PIRSR" id="PIRSR603782-1"/>
    </source>
</evidence>
<keyword evidence="7" id="KW-1185">Reference proteome</keyword>
<dbReference type="Gene3D" id="3.40.30.10">
    <property type="entry name" value="Glutaredoxin"/>
    <property type="match status" value="1"/>
</dbReference>
<evidence type="ECO:0000256" key="2">
    <source>
        <dbReference type="ARBA" id="ARBA00023008"/>
    </source>
</evidence>
<dbReference type="Pfam" id="PF02630">
    <property type="entry name" value="SCO1-SenC"/>
    <property type="match status" value="1"/>
</dbReference>
<comment type="caution">
    <text evidence="6">The sequence shown here is derived from an EMBL/GenBank/DDBJ whole genome shotgun (WGS) entry which is preliminary data.</text>
</comment>
<evidence type="ECO:0000256" key="4">
    <source>
        <dbReference type="PIRSR" id="PIRSR603782-2"/>
    </source>
</evidence>
<dbReference type="PANTHER" id="PTHR12151">
    <property type="entry name" value="ELECTRON TRANSPORT PROTIN SCO1/SENC FAMILY MEMBER"/>
    <property type="match status" value="1"/>
</dbReference>
<feature type="binding site" evidence="3">
    <location>
        <position position="79"/>
    </location>
    <ligand>
        <name>Cu cation</name>
        <dbReference type="ChEBI" id="CHEBI:23378"/>
    </ligand>
</feature>
<dbReference type="RefSeq" id="WP_160756644.1">
    <property type="nucleotide sequence ID" value="NZ_WTYL01000003.1"/>
</dbReference>
<accession>A0A845B3R2</accession>
<comment type="similarity">
    <text evidence="1">Belongs to the SCO1/2 family.</text>
</comment>
<dbReference type="AlphaFoldDB" id="A0A845B3R2"/>
<reference evidence="6 7" key="1">
    <citation type="submission" date="2019-12" db="EMBL/GenBank/DDBJ databases">
        <title>Genomic-based taxomic classification of the family Erythrobacteraceae.</title>
        <authorList>
            <person name="Xu L."/>
        </authorList>
    </citation>
    <scope>NUCLEOTIDE SEQUENCE [LARGE SCALE GENOMIC DNA]</scope>
    <source>
        <strain evidence="6 7">KCTC 42453</strain>
    </source>
</reference>
<evidence type="ECO:0000256" key="5">
    <source>
        <dbReference type="SAM" id="SignalP"/>
    </source>
</evidence>
<feature type="binding site" evidence="3">
    <location>
        <position position="83"/>
    </location>
    <ligand>
        <name>Cu cation</name>
        <dbReference type="ChEBI" id="CHEBI:23378"/>
    </ligand>
</feature>
<dbReference type="SUPFAM" id="SSF52833">
    <property type="entry name" value="Thioredoxin-like"/>
    <property type="match status" value="1"/>
</dbReference>
<dbReference type="EMBL" id="WTYL01000003">
    <property type="protein sequence ID" value="MXP44998.1"/>
    <property type="molecule type" value="Genomic_DNA"/>
</dbReference>
<keyword evidence="5" id="KW-0732">Signal</keyword>
<name>A0A845B3R2_9SPHN</name>
<keyword evidence="3" id="KW-0479">Metal-binding</keyword>
<dbReference type="CDD" id="cd02968">
    <property type="entry name" value="SCO"/>
    <property type="match status" value="1"/>
</dbReference>
<evidence type="ECO:0000313" key="6">
    <source>
        <dbReference type="EMBL" id="MXP44998.1"/>
    </source>
</evidence>
<sequence>MNLHAMPHTFKYLRTAAIAALSLAAASCNSNPATPLEQAPLYGATIGGPFELTNSAGETVRWSDFAGQYRIVYFGFTYCPDICPTDVQRMSQGLRQFEQESPELGAQIQPIFITIDPERDNPQVVGDFVDNFHPRLIGLTGTPEQVKSAAKTFAVTYSKGEVPESGNYLMNHSAITYLFGPDGQPIATLPTDLGAEAVAEELAKWVR</sequence>
<feature type="signal peptide" evidence="5">
    <location>
        <begin position="1"/>
        <end position="32"/>
    </location>
</feature>
<dbReference type="OrthoDB" id="9790194at2"/>
<gene>
    <name evidence="6" type="ORF">GRI65_11085</name>
</gene>
<feature type="chain" id="PRO_5032887196" evidence="5">
    <location>
        <begin position="33"/>
        <end position="207"/>
    </location>
</feature>
<dbReference type="FunFam" id="3.40.30.10:FF:000013">
    <property type="entry name" value="Blast:Protein SCO1 homolog, mitochondrial"/>
    <property type="match status" value="1"/>
</dbReference>
<feature type="binding site" evidence="3">
    <location>
        <position position="172"/>
    </location>
    <ligand>
        <name>Cu cation</name>
        <dbReference type="ChEBI" id="CHEBI:23378"/>
    </ligand>
</feature>
<dbReference type="Proteomes" id="UP000431922">
    <property type="component" value="Unassembled WGS sequence"/>
</dbReference>
<keyword evidence="2 3" id="KW-0186">Copper</keyword>
<protein>
    <submittedName>
        <fullName evidence="6">SCO family protein</fullName>
    </submittedName>
</protein>
<dbReference type="InterPro" id="IPR003782">
    <property type="entry name" value="SCO1/SenC"/>
</dbReference>
<dbReference type="InterPro" id="IPR036249">
    <property type="entry name" value="Thioredoxin-like_sf"/>
</dbReference>